<dbReference type="GO" id="GO:0006302">
    <property type="term" value="P:double-strand break repair"/>
    <property type="evidence" value="ECO:0007669"/>
    <property type="project" value="InterPro"/>
</dbReference>
<dbReference type="SUPFAM" id="SSF75553">
    <property type="entry name" value="Smc hinge domain"/>
    <property type="match status" value="1"/>
</dbReference>
<protein>
    <recommendedName>
        <fullName evidence="5">SMC hinge domain-containing protein</fullName>
    </recommendedName>
</protein>
<dbReference type="SMART" id="SM00968">
    <property type="entry name" value="SMC_hinge"/>
    <property type="match status" value="1"/>
</dbReference>
<dbReference type="InterPro" id="IPR010935">
    <property type="entry name" value="SMC_hinge"/>
</dbReference>
<dbReference type="AlphaFoldDB" id="A0A2D4F559"/>
<evidence type="ECO:0000256" key="4">
    <source>
        <dbReference type="SAM" id="MobiDB-lite"/>
    </source>
</evidence>
<dbReference type="Gene3D" id="1.20.1060.20">
    <property type="match status" value="1"/>
</dbReference>
<name>A0A2D4F559_MICCO</name>
<keyword evidence="2" id="KW-0158">Chromosome</keyword>
<dbReference type="Pfam" id="PF06470">
    <property type="entry name" value="SMC_hinge"/>
    <property type="match status" value="1"/>
</dbReference>
<dbReference type="EMBL" id="IACJ01053289">
    <property type="protein sequence ID" value="LAA42627.1"/>
    <property type="molecule type" value="Transcribed_RNA"/>
</dbReference>
<feature type="region of interest" description="Disordered" evidence="4">
    <location>
        <begin position="366"/>
        <end position="400"/>
    </location>
</feature>
<evidence type="ECO:0000256" key="2">
    <source>
        <dbReference type="ARBA" id="ARBA00022454"/>
    </source>
</evidence>
<dbReference type="PANTHER" id="PTHR22640">
    <property type="entry name" value="STRUCTURAL MAINTENANCE OF CHROMOSOMES FLEXIBLE HINGE DOMAIN-CONTAINING PROTEIN 1"/>
    <property type="match status" value="1"/>
</dbReference>
<proteinExistence type="predicted"/>
<comment type="subcellular location">
    <subcellularLocation>
        <location evidence="1">Chromosome</location>
    </subcellularLocation>
</comment>
<feature type="compositionally biased region" description="Polar residues" evidence="4">
    <location>
        <begin position="378"/>
        <end position="387"/>
    </location>
</feature>
<feature type="coiled-coil region" evidence="3">
    <location>
        <begin position="22"/>
        <end position="56"/>
    </location>
</feature>
<dbReference type="InterPro" id="IPR036277">
    <property type="entry name" value="SMC_hinge_sf"/>
</dbReference>
<reference evidence="6" key="1">
    <citation type="submission" date="2017-07" db="EMBL/GenBank/DDBJ databases">
        <authorList>
            <person name="Mikheyev A."/>
            <person name="Grau M."/>
        </authorList>
    </citation>
    <scope>NUCLEOTIDE SEQUENCE</scope>
    <source>
        <tissue evidence="6">Venom_gland</tissue>
    </source>
</reference>
<dbReference type="GO" id="GO:0051276">
    <property type="term" value="P:chromosome organization"/>
    <property type="evidence" value="ECO:0007669"/>
    <property type="project" value="InterPro"/>
</dbReference>
<dbReference type="GO" id="GO:0005694">
    <property type="term" value="C:chromosome"/>
    <property type="evidence" value="ECO:0007669"/>
    <property type="project" value="UniProtKB-SubCell"/>
</dbReference>
<dbReference type="GO" id="GO:0005524">
    <property type="term" value="F:ATP binding"/>
    <property type="evidence" value="ECO:0007669"/>
    <property type="project" value="InterPro"/>
</dbReference>
<feature type="coiled-coil region" evidence="3">
    <location>
        <begin position="286"/>
        <end position="340"/>
    </location>
</feature>
<keyword evidence="3" id="KW-0175">Coiled coil</keyword>
<organism evidence="6">
    <name type="scientific">Micrurus corallinus</name>
    <name type="common">Brazilian coral snake</name>
    <dbReference type="NCBI Taxonomy" id="54390"/>
    <lineage>
        <taxon>Eukaryota</taxon>
        <taxon>Metazoa</taxon>
        <taxon>Chordata</taxon>
        <taxon>Craniata</taxon>
        <taxon>Vertebrata</taxon>
        <taxon>Euteleostomi</taxon>
        <taxon>Lepidosauria</taxon>
        <taxon>Squamata</taxon>
        <taxon>Bifurcata</taxon>
        <taxon>Unidentata</taxon>
        <taxon>Episquamata</taxon>
        <taxon>Toxicofera</taxon>
        <taxon>Serpentes</taxon>
        <taxon>Colubroidea</taxon>
        <taxon>Elapidae</taxon>
        <taxon>Elapinae</taxon>
        <taxon>Micrurus</taxon>
    </lineage>
</organism>
<dbReference type="InterPro" id="IPR038892">
    <property type="entry name" value="SMCHD1"/>
</dbReference>
<evidence type="ECO:0000256" key="1">
    <source>
        <dbReference type="ARBA" id="ARBA00004286"/>
    </source>
</evidence>
<sequence length="400" mass="45775">MARLTNKKDSLLRSIKEYRDWFHSKNQRIAEIECQAREAREKESQLKNELKRHQIDIPEANVLQHIESLIKHKDEQEKTLKQRRRICTLKDYTKSNQDILGKIAHLAQIEDDEVAKVISWHLTSDMDCVVTLTTAAACRIFNETEGTQQVLPLDSIYKKSLPDWNRPLPHMKNKRNSFSPIGNPVFARNLLIFPEHEEICKIVFGMLLGNIIIIDNLEAAIQYRKEVVKTTDCPTLLTREGDRIRNNGKFGGLSNKAPPIEKLRGMVFGAPLPPDYNIVSEQIDLLQQYQAAFVQCNQVNNELEKQQSFNTSEMEKKEELDDLESKLALTEQELDMTSSSQCNELLPLSEEPGLSVALNHSEIGREIKHPHRIPAVTPSKNSYSPSTEECDSSPPTKKRK</sequence>
<feature type="domain" description="SMC hinge" evidence="5">
    <location>
        <begin position="97"/>
        <end position="224"/>
    </location>
</feature>
<dbReference type="PANTHER" id="PTHR22640:SF2">
    <property type="entry name" value="STRUCTURAL MAINTENANCE OF CHROMOSOMES FLEXIBLE HINGE DOMAIN-CONTAINING PROTEIN 1"/>
    <property type="match status" value="1"/>
</dbReference>
<dbReference type="Gene3D" id="3.30.70.1620">
    <property type="match status" value="1"/>
</dbReference>
<evidence type="ECO:0000256" key="3">
    <source>
        <dbReference type="SAM" id="Coils"/>
    </source>
</evidence>
<evidence type="ECO:0000313" key="6">
    <source>
        <dbReference type="EMBL" id="LAA42627.1"/>
    </source>
</evidence>
<reference evidence="6" key="2">
    <citation type="submission" date="2017-11" db="EMBL/GenBank/DDBJ databases">
        <title>Coralsnake Venomics: Analyses of Venom Gland Transcriptomes and Proteomes of Six Brazilian Taxa.</title>
        <authorList>
            <person name="Aird S.D."/>
            <person name="Jorge da Silva N."/>
            <person name="Qiu L."/>
            <person name="Villar-Briones A."/>
            <person name="Aparecida-Saddi V."/>
            <person name="Campos-Telles M.P."/>
            <person name="Grau M."/>
            <person name="Mikheyev A.S."/>
        </authorList>
    </citation>
    <scope>NUCLEOTIDE SEQUENCE</scope>
    <source>
        <tissue evidence="6">Venom_gland</tissue>
    </source>
</reference>
<evidence type="ECO:0000259" key="5">
    <source>
        <dbReference type="SMART" id="SM00968"/>
    </source>
</evidence>
<accession>A0A2D4F559</accession>